<dbReference type="Proteomes" id="UP001222377">
    <property type="component" value="Unassembled WGS sequence"/>
</dbReference>
<evidence type="ECO:0000313" key="2">
    <source>
        <dbReference type="Proteomes" id="UP001222377"/>
    </source>
</evidence>
<evidence type="ECO:0000313" key="1">
    <source>
        <dbReference type="EMBL" id="MDF4195616.1"/>
    </source>
</evidence>
<dbReference type="EMBL" id="JARKHX010000006">
    <property type="protein sequence ID" value="MDF4195616.1"/>
    <property type="molecule type" value="Genomic_DNA"/>
</dbReference>
<sequence length="42" mass="4661">MNFKKSIFIILGLSLSLVCGLGVNTVEKTHDTFQTASDRFQT</sequence>
<protein>
    <submittedName>
        <fullName evidence="1">Uncharacterized protein</fullName>
    </submittedName>
</protein>
<comment type="caution">
    <text evidence="1">The sequence shown here is derived from an EMBL/GenBank/DDBJ whole genome shotgun (WGS) entry which is preliminary data.</text>
</comment>
<dbReference type="AlphaFoldDB" id="A0AAP3YHD9"/>
<organism evidence="1 2">
    <name type="scientific">Bacillus amyloliquefaciens</name>
    <name type="common">Bacillus velezensis</name>
    <dbReference type="NCBI Taxonomy" id="1390"/>
    <lineage>
        <taxon>Bacteria</taxon>
        <taxon>Bacillati</taxon>
        <taxon>Bacillota</taxon>
        <taxon>Bacilli</taxon>
        <taxon>Bacillales</taxon>
        <taxon>Bacillaceae</taxon>
        <taxon>Bacillus</taxon>
        <taxon>Bacillus amyloliquefaciens group</taxon>
    </lineage>
</organism>
<dbReference type="RefSeq" id="WP_014721768.1">
    <property type="nucleotide sequence ID" value="NZ_CP029069.1"/>
</dbReference>
<gene>
    <name evidence="1" type="ORF">PV946_17935</name>
</gene>
<reference evidence="1" key="1">
    <citation type="submission" date="2023-02" db="EMBL/GenBank/DDBJ databases">
        <title>Draft Whole-Genome Sequences of Bacillus Strains of Potential Probiotic for Poultry.</title>
        <authorList>
            <person name="Ma L.M."/>
            <person name="Lopez-Guerra N."/>
            <person name="Zhang G."/>
        </authorList>
    </citation>
    <scope>NUCLEOTIDE SEQUENCE</scope>
    <source>
        <strain evidence="1">OSU1013-24</strain>
    </source>
</reference>
<proteinExistence type="predicted"/>
<accession>A0AAP3YHD9</accession>
<name>A0AAP3YHD9_BACAM</name>